<dbReference type="Pfam" id="PF04909">
    <property type="entry name" value="Amidohydro_2"/>
    <property type="match status" value="1"/>
</dbReference>
<dbReference type="CDD" id="cd01292">
    <property type="entry name" value="metallo-dependent_hydrolases"/>
    <property type="match status" value="1"/>
</dbReference>
<dbReference type="GO" id="GO:0019748">
    <property type="term" value="P:secondary metabolic process"/>
    <property type="evidence" value="ECO:0007669"/>
    <property type="project" value="TreeGrafter"/>
</dbReference>
<dbReference type="EMBL" id="ACJA02000001">
    <property type="protein sequence ID" value="EFH96388.1"/>
    <property type="molecule type" value="Genomic_DNA"/>
</dbReference>
<comment type="caution">
    <text evidence="3">The sequence shown here is derived from an EMBL/GenBank/DDBJ whole genome shotgun (WGS) entry which is preliminary data.</text>
</comment>
<dbReference type="InterPro" id="IPR032466">
    <property type="entry name" value="Metal_Hydrolase"/>
</dbReference>
<dbReference type="InterPro" id="IPR006680">
    <property type="entry name" value="Amidohydro-rel"/>
</dbReference>
<dbReference type="Gene3D" id="3.20.20.140">
    <property type="entry name" value="Metal-dependent hydrolases"/>
    <property type="match status" value="1"/>
</dbReference>
<dbReference type="GO" id="GO:0016787">
    <property type="term" value="F:hydrolase activity"/>
    <property type="evidence" value="ECO:0007669"/>
    <property type="project" value="UniProtKB-KW"/>
</dbReference>
<evidence type="ECO:0000256" key="1">
    <source>
        <dbReference type="ARBA" id="ARBA00023239"/>
    </source>
</evidence>
<evidence type="ECO:0000313" key="3">
    <source>
        <dbReference type="EMBL" id="EFH96388.1"/>
    </source>
</evidence>
<organism evidence="3">
    <name type="scientific">Staphylococcus aureus subsp. aureus MN8</name>
    <dbReference type="NCBI Taxonomy" id="548470"/>
    <lineage>
        <taxon>Bacteria</taxon>
        <taxon>Bacillati</taxon>
        <taxon>Bacillota</taxon>
        <taxon>Bacilli</taxon>
        <taxon>Bacillales</taxon>
        <taxon>Staphylococcaceae</taxon>
        <taxon>Staphylococcus</taxon>
    </lineage>
</organism>
<dbReference type="InterPro" id="IPR032465">
    <property type="entry name" value="ACMSD"/>
</dbReference>
<gene>
    <name evidence="3" type="ORF">HMPREF0769_10390</name>
</gene>
<keyword evidence="3" id="KW-0378">Hydrolase</keyword>
<dbReference type="PANTHER" id="PTHR21240">
    <property type="entry name" value="2-AMINO-3-CARBOXYLMUCONATE-6-SEMIALDEHYDE DECARBOXYLASE"/>
    <property type="match status" value="1"/>
</dbReference>
<dbReference type="AlphaFoldDB" id="A0A0E1XC79"/>
<reference evidence="3" key="1">
    <citation type="submission" date="2010-05" db="EMBL/GenBank/DDBJ databases">
        <authorList>
            <person name="Muzny D."/>
            <person name="Qin X."/>
            <person name="Buhay C."/>
            <person name="Dugan-Rocha S."/>
            <person name="Ding Y."/>
            <person name="Chen G."/>
            <person name="Hawes A."/>
            <person name="Holder M."/>
            <person name="Jhangiani S."/>
            <person name="Johnson A."/>
            <person name="Khan Z."/>
            <person name="Li Z."/>
            <person name="Liu W."/>
            <person name="Liu X."/>
            <person name="Perez L."/>
            <person name="Shen H."/>
            <person name="Wang Q."/>
            <person name="Watt J."/>
            <person name="Xi L."/>
            <person name="Xin Y."/>
            <person name="Zhou J."/>
            <person name="Deng J."/>
            <person name="Jiang H."/>
            <person name="Liu Y."/>
            <person name="Qu J."/>
            <person name="Song X.-Z."/>
            <person name="Zhang L."/>
            <person name="Villasana D."/>
            <person name="Johnson A."/>
            <person name="Liu J."/>
            <person name="Liyanage D."/>
            <person name="Lorensuhewa L."/>
            <person name="Robinson T."/>
            <person name="Song A."/>
            <person name="Song B.-B."/>
            <person name="Dinh H."/>
            <person name="Thornton R."/>
            <person name="Coyle M."/>
            <person name="Francisco L."/>
            <person name="Jackson L."/>
            <person name="Javaid M."/>
            <person name="Korchina V."/>
            <person name="Kovar C."/>
            <person name="Mata R."/>
            <person name="Mathew T."/>
            <person name="Ngo R."/>
            <person name="Nguyen L."/>
            <person name="Nguyen N."/>
            <person name="Okwuonu G."/>
            <person name="Ongeri F."/>
            <person name="Pham C."/>
            <person name="Simmons D."/>
            <person name="Wilczek-Boney K."/>
            <person name="Hale W."/>
            <person name="Jakkamsetti A."/>
            <person name="Pham P."/>
            <person name="Ruth R."/>
            <person name="San Lucas F."/>
            <person name="Warren J."/>
            <person name="Zhang J."/>
            <person name="Zhao Z."/>
            <person name="Zhou C."/>
            <person name="Zhu D."/>
            <person name="Lee S."/>
            <person name="Bess C."/>
            <person name="Blankenburg K."/>
            <person name="Forbes L."/>
            <person name="Fu Q."/>
            <person name="Gubbala S."/>
            <person name="Hirani K."/>
            <person name="Jayaseelan J.C."/>
            <person name="Lara F."/>
            <person name="Munidasa M."/>
            <person name="Palculict T."/>
            <person name="Patil S."/>
            <person name="Pu L.-L."/>
            <person name="Saada N."/>
            <person name="Tang L."/>
            <person name="Weissenberger G."/>
            <person name="Zhu Y."/>
            <person name="Hemphill L."/>
            <person name="Shang Y."/>
            <person name="Youmans B."/>
            <person name="Ayvaz T."/>
            <person name="Ross M."/>
            <person name="Santibanez J."/>
            <person name="Aqrawi P."/>
            <person name="Gross S."/>
            <person name="Joshi V."/>
            <person name="Fowler G."/>
            <person name="Nazareth L."/>
            <person name="Reid J."/>
            <person name="Worley K."/>
            <person name="Petrosino J."/>
            <person name="Highlander S."/>
            <person name="Gibbs R."/>
        </authorList>
    </citation>
    <scope>NUCLEOTIDE SEQUENCE [LARGE SCALE GENOMIC DNA]</scope>
    <source>
        <strain evidence="3">MN8</strain>
    </source>
</reference>
<dbReference type="GO" id="GO:0016831">
    <property type="term" value="F:carboxy-lyase activity"/>
    <property type="evidence" value="ECO:0007669"/>
    <property type="project" value="InterPro"/>
</dbReference>
<sequence>MTIFNGGDNMTETKAIDTHAHLWNEDYLDKLGKLGSQGTEVAKGINQSASKEDLEKRFKMMDDAGVDLQIISATPQSPQWGTKEEAHQSAQEINDLYERLVQQYPDRFLAYGAVSLPYVDQAIEEAQALLKKDEFVGIAIPTIVKDKVSVADKQFEPFFAAMNELNATIYIHPTGCGAQSPLVNDYQLEWVIGAPLESTFITLQLIKNEIPQKYPNIKFHISHLGGALPFFMTRIKDNYEDWNAFNIDPYEVLNRQFWYDTANFHEPSLINSIETFGKDKFMMGSDFPYFQDEKYTRGVDYIKNSNIDPDTINGILRGNAIEFYQIEENHNH</sequence>
<dbReference type="PANTHER" id="PTHR21240:SF28">
    <property type="entry name" value="ISO-OROTATE DECARBOXYLASE (EUROFUNG)"/>
    <property type="match status" value="1"/>
</dbReference>
<name>A0A0E1XC79_STAAU</name>
<protein>
    <submittedName>
        <fullName evidence="3">Amidohydrolase family protein</fullName>
    </submittedName>
</protein>
<accession>A0A0E1XC79</accession>
<dbReference type="SUPFAM" id="SSF51556">
    <property type="entry name" value="Metallo-dependent hydrolases"/>
    <property type="match status" value="1"/>
</dbReference>
<proteinExistence type="predicted"/>
<feature type="domain" description="Amidohydrolase-related" evidence="2">
    <location>
        <begin position="16"/>
        <end position="325"/>
    </location>
</feature>
<dbReference type="GO" id="GO:0005737">
    <property type="term" value="C:cytoplasm"/>
    <property type="evidence" value="ECO:0007669"/>
    <property type="project" value="TreeGrafter"/>
</dbReference>
<dbReference type="Proteomes" id="UP000003455">
    <property type="component" value="Chromosome"/>
</dbReference>
<evidence type="ECO:0000259" key="2">
    <source>
        <dbReference type="Pfam" id="PF04909"/>
    </source>
</evidence>
<keyword evidence="1" id="KW-0456">Lyase</keyword>
<dbReference type="HOGENOM" id="CLU_039329_1_2_9"/>